<dbReference type="EMBL" id="JAJAGQ010000009">
    <property type="protein sequence ID" value="KAJ8553035.1"/>
    <property type="molecule type" value="Genomic_DNA"/>
</dbReference>
<keyword evidence="2" id="KW-1185">Reference proteome</keyword>
<gene>
    <name evidence="1" type="ORF">K7X08_020428</name>
</gene>
<name>A0A9Q1M6E7_9SOLA</name>
<dbReference type="PANTHER" id="PTHR31808:SF14">
    <property type="match status" value="1"/>
</dbReference>
<dbReference type="Proteomes" id="UP001152561">
    <property type="component" value="Unassembled WGS sequence"/>
</dbReference>
<dbReference type="Pfam" id="PF05542">
    <property type="entry name" value="DUF760"/>
    <property type="match status" value="1"/>
</dbReference>
<evidence type="ECO:0000313" key="1">
    <source>
        <dbReference type="EMBL" id="KAJ8553035.1"/>
    </source>
</evidence>
<accession>A0A9Q1M6E7</accession>
<dbReference type="PANTHER" id="PTHR31808">
    <property type="entry name" value="EXPRESSED PROTEIN"/>
    <property type="match status" value="1"/>
</dbReference>
<dbReference type="InterPro" id="IPR038925">
    <property type="entry name" value="At3g17800-like"/>
</dbReference>
<protein>
    <recommendedName>
        <fullName evidence="3">UV-B-induced protein At3g17800, chloroplastic-like</fullName>
    </recommendedName>
</protein>
<comment type="caution">
    <text evidence="1">The sequence shown here is derived from an EMBL/GenBank/DDBJ whole genome shotgun (WGS) entry which is preliminary data.</text>
</comment>
<dbReference type="OrthoDB" id="25131at2759"/>
<evidence type="ECO:0008006" key="3">
    <source>
        <dbReference type="Google" id="ProtNLM"/>
    </source>
</evidence>
<reference evidence="2" key="1">
    <citation type="journal article" date="2023" name="Proc. Natl. Acad. Sci. U.S.A.">
        <title>Genomic and structural basis for evolution of tropane alkaloid biosynthesis.</title>
        <authorList>
            <person name="Wanga Y.-J."/>
            <person name="Taina T."/>
            <person name="Yua J.-Y."/>
            <person name="Lia J."/>
            <person name="Xua B."/>
            <person name="Chenc J."/>
            <person name="D'Auriad J.C."/>
            <person name="Huanga J.-P."/>
            <person name="Huanga S.-X."/>
        </authorList>
    </citation>
    <scope>NUCLEOTIDE SEQUENCE [LARGE SCALE GENOMIC DNA]</scope>
    <source>
        <strain evidence="2">cv. KIB-2019</strain>
    </source>
</reference>
<proteinExistence type="predicted"/>
<evidence type="ECO:0000313" key="2">
    <source>
        <dbReference type="Proteomes" id="UP001152561"/>
    </source>
</evidence>
<dbReference type="InterPro" id="IPR008479">
    <property type="entry name" value="DUF760"/>
</dbReference>
<organism evidence="1 2">
    <name type="scientific">Anisodus acutangulus</name>
    <dbReference type="NCBI Taxonomy" id="402998"/>
    <lineage>
        <taxon>Eukaryota</taxon>
        <taxon>Viridiplantae</taxon>
        <taxon>Streptophyta</taxon>
        <taxon>Embryophyta</taxon>
        <taxon>Tracheophyta</taxon>
        <taxon>Spermatophyta</taxon>
        <taxon>Magnoliopsida</taxon>
        <taxon>eudicotyledons</taxon>
        <taxon>Gunneridae</taxon>
        <taxon>Pentapetalae</taxon>
        <taxon>asterids</taxon>
        <taxon>lamiids</taxon>
        <taxon>Solanales</taxon>
        <taxon>Solanaceae</taxon>
        <taxon>Solanoideae</taxon>
        <taxon>Hyoscyameae</taxon>
        <taxon>Anisodus</taxon>
    </lineage>
</organism>
<dbReference type="AlphaFoldDB" id="A0A9Q1M6E7"/>
<sequence>MDCISSYSKILQPQFPTHQLKNTLLSTPSSILFSPFNLQSKKSLAIVASNTTTNNNSSGGCEYSGLTAPLVPSTEAGRSLRGALQSGRDGVFHAVVEKELVKLSYMRDDAFLRMNLNLCSDEALLHRRISELRELECRNAVEDVMYMLVVYKFSEIGVHLVPKLSKCMYNGRLEIWPCKDWELESIHSSGILEMVKEHLSSIIGWKDKWALTQTEKLHIRLVYAASIRYGYFLKSASMRYHLEQRFDHINSDLSSIITSSNLLFSRSWPLKQKSVPFGRVSDAGSTSVSSVSLIEEMQQENLTSYVMSLDHEIVQMCKKPKFKEATSLIEKHCSALFGDESDEVVLTSSASMKRFVLEAVAFGSFLWDAEDYVRTFYRLEEN</sequence>